<protein>
    <submittedName>
        <fullName evidence="1">Uncharacterized protein</fullName>
    </submittedName>
</protein>
<evidence type="ECO:0000313" key="1">
    <source>
        <dbReference type="EMBL" id="JAC63526.1"/>
    </source>
</evidence>
<proteinExistence type="predicted"/>
<reference evidence="1" key="1">
    <citation type="submission" date="2014-05" db="EMBL/GenBank/DDBJ databases">
        <title>The transcriptome of the halophilic microalga Tetraselmis sp. GSL018 isolated from the Great Salt Lake, Utah.</title>
        <authorList>
            <person name="Jinkerson R.E."/>
            <person name="D'Adamo S."/>
            <person name="Posewitz M.C."/>
        </authorList>
    </citation>
    <scope>NUCLEOTIDE SEQUENCE</scope>
    <source>
        <strain evidence="1">GSL018</strain>
    </source>
</reference>
<dbReference type="AlphaFoldDB" id="A0A061QYZ5"/>
<name>A0A061QYZ5_9CHLO</name>
<organism evidence="1">
    <name type="scientific">Tetraselmis sp. GSL018</name>
    <dbReference type="NCBI Taxonomy" id="582737"/>
    <lineage>
        <taxon>Eukaryota</taxon>
        <taxon>Viridiplantae</taxon>
        <taxon>Chlorophyta</taxon>
        <taxon>core chlorophytes</taxon>
        <taxon>Chlorodendrophyceae</taxon>
        <taxon>Chlorodendrales</taxon>
        <taxon>Chlorodendraceae</taxon>
        <taxon>Tetraselmis</taxon>
    </lineage>
</organism>
<dbReference type="PANTHER" id="PTHR37096">
    <property type="entry name" value="YALI0E33429P"/>
    <property type="match status" value="1"/>
</dbReference>
<sequence>MARRCAPRLHRRTSYRVGMRSRCFVGVQGLIKNLQSNFFSTKLEAAIAFIRNFFGAFQGGSVDLDELRQLHPTRHVDGDDAAILHELKLALKICLTDLTGRDHVLFLDEMDMCSELAASWPDAGRHAVKILMDAMKVTTKSCKSVSVIGGCKPCFCYDIVHNVHFKDYFELCFVGDLSRDNAQRMYSHLARRLLPEELQEAALMPETFSRVFELVGGRVGDIRDMLIHIGATKGDCSVMRFPAIARHRTRLLRLLVTEPVEFDQATTWEVDICKPRWTCSQVAKAFVAIIDCDNAFGCVPLHKMLEILGDRQVLRSMFEHDILLYRPQFPLHEDYEENRFCDFVSPYSPLDHYCIKNFLTSKAREMSV</sequence>
<dbReference type="EMBL" id="GBEZ01023354">
    <property type="protein sequence ID" value="JAC63526.1"/>
    <property type="molecule type" value="Transcribed_RNA"/>
</dbReference>
<gene>
    <name evidence="1" type="ORF">TSPGSL018_20423</name>
</gene>
<dbReference type="InterPro" id="IPR051667">
    <property type="entry name" value="Archaeal_ATPase_domain"/>
</dbReference>
<dbReference type="PANTHER" id="PTHR37096:SF1">
    <property type="entry name" value="AAA+ ATPASE DOMAIN-CONTAINING PROTEIN"/>
    <property type="match status" value="1"/>
</dbReference>
<accession>A0A061QYZ5</accession>